<accession>A0A7S0ZQ51</accession>
<feature type="compositionally biased region" description="Polar residues" evidence="4">
    <location>
        <begin position="106"/>
        <end position="115"/>
    </location>
</feature>
<dbReference type="PANTHER" id="PTHR19211:SF14">
    <property type="entry name" value="ATP-BINDING CASSETTE SUB-FAMILY F MEMBER 1"/>
    <property type="match status" value="1"/>
</dbReference>
<protein>
    <recommendedName>
        <fullName evidence="5">ABC transporter domain-containing protein</fullName>
    </recommendedName>
</protein>
<dbReference type="FunFam" id="3.40.50.300:FF:001197">
    <property type="entry name" value="Putative ATP-binding cassette family ATPase"/>
    <property type="match status" value="1"/>
</dbReference>
<keyword evidence="2" id="KW-0547">Nucleotide-binding</keyword>
<name>A0A7S0ZQ51_NOCSC</name>
<gene>
    <name evidence="6" type="ORF">NSCI0253_LOCUS3149</name>
</gene>
<dbReference type="InterPro" id="IPR050611">
    <property type="entry name" value="ABCF"/>
</dbReference>
<dbReference type="PROSITE" id="PS00211">
    <property type="entry name" value="ABC_TRANSPORTER_1"/>
    <property type="match status" value="1"/>
</dbReference>
<dbReference type="GO" id="GO:0016887">
    <property type="term" value="F:ATP hydrolysis activity"/>
    <property type="evidence" value="ECO:0007669"/>
    <property type="project" value="InterPro"/>
</dbReference>
<dbReference type="PANTHER" id="PTHR19211">
    <property type="entry name" value="ATP-BINDING TRANSPORT PROTEIN-RELATED"/>
    <property type="match status" value="1"/>
</dbReference>
<evidence type="ECO:0000313" key="6">
    <source>
        <dbReference type="EMBL" id="CAD8828803.1"/>
    </source>
</evidence>
<dbReference type="EMBL" id="HBFQ01004558">
    <property type="protein sequence ID" value="CAD8828803.1"/>
    <property type="molecule type" value="Transcribed_RNA"/>
</dbReference>
<evidence type="ECO:0000256" key="2">
    <source>
        <dbReference type="ARBA" id="ARBA00022741"/>
    </source>
</evidence>
<dbReference type="AlphaFoldDB" id="A0A7S0ZQ51"/>
<feature type="region of interest" description="Disordered" evidence="4">
    <location>
        <begin position="103"/>
        <end position="134"/>
    </location>
</feature>
<feature type="domain" description="ABC transporter" evidence="5">
    <location>
        <begin position="166"/>
        <end position="486"/>
    </location>
</feature>
<dbReference type="Pfam" id="PF00005">
    <property type="entry name" value="ABC_tran"/>
    <property type="match status" value="2"/>
</dbReference>
<evidence type="ECO:0000256" key="1">
    <source>
        <dbReference type="ARBA" id="ARBA00022737"/>
    </source>
</evidence>
<organism evidence="6">
    <name type="scientific">Noctiluca scintillans</name>
    <name type="common">Sea sparkle</name>
    <name type="synonym">Red tide dinoflagellate</name>
    <dbReference type="NCBI Taxonomy" id="2966"/>
    <lineage>
        <taxon>Eukaryota</taxon>
        <taxon>Sar</taxon>
        <taxon>Alveolata</taxon>
        <taxon>Dinophyceae</taxon>
        <taxon>Noctilucales</taxon>
        <taxon>Noctilucaceae</taxon>
        <taxon>Noctiluca</taxon>
    </lineage>
</organism>
<evidence type="ECO:0000259" key="5">
    <source>
        <dbReference type="PROSITE" id="PS50893"/>
    </source>
</evidence>
<evidence type="ECO:0000256" key="4">
    <source>
        <dbReference type="SAM" id="MobiDB-lite"/>
    </source>
</evidence>
<dbReference type="CDD" id="cd03221">
    <property type="entry name" value="ABCF_EF-3"/>
    <property type="match status" value="2"/>
</dbReference>
<dbReference type="SUPFAM" id="SSF52540">
    <property type="entry name" value="P-loop containing nucleoside triphosphate hydrolases"/>
    <property type="match status" value="2"/>
</dbReference>
<reference evidence="6" key="1">
    <citation type="submission" date="2021-01" db="EMBL/GenBank/DDBJ databases">
        <authorList>
            <person name="Corre E."/>
            <person name="Pelletier E."/>
            <person name="Niang G."/>
            <person name="Scheremetjew M."/>
            <person name="Finn R."/>
            <person name="Kale V."/>
            <person name="Holt S."/>
            <person name="Cochrane G."/>
            <person name="Meng A."/>
            <person name="Brown T."/>
            <person name="Cohen L."/>
        </authorList>
    </citation>
    <scope>NUCLEOTIDE SEQUENCE</scope>
</reference>
<dbReference type="PROSITE" id="PS50893">
    <property type="entry name" value="ABC_TRANSPORTER_2"/>
    <property type="match status" value="2"/>
</dbReference>
<dbReference type="InterPro" id="IPR003439">
    <property type="entry name" value="ABC_transporter-like_ATP-bd"/>
</dbReference>
<feature type="domain" description="ABC transporter" evidence="5">
    <location>
        <begin position="586"/>
        <end position="791"/>
    </location>
</feature>
<dbReference type="GO" id="GO:0005524">
    <property type="term" value="F:ATP binding"/>
    <property type="evidence" value="ECO:0007669"/>
    <property type="project" value="UniProtKB-KW"/>
</dbReference>
<dbReference type="Gene3D" id="3.40.50.300">
    <property type="entry name" value="P-loop containing nucleotide triphosphate hydrolases"/>
    <property type="match status" value="2"/>
</dbReference>
<dbReference type="InterPro" id="IPR017871">
    <property type="entry name" value="ABC_transporter-like_CS"/>
</dbReference>
<keyword evidence="3" id="KW-0067">ATP-binding</keyword>
<proteinExistence type="predicted"/>
<dbReference type="InterPro" id="IPR003593">
    <property type="entry name" value="AAA+_ATPase"/>
</dbReference>
<evidence type="ECO:0000256" key="3">
    <source>
        <dbReference type="ARBA" id="ARBA00022840"/>
    </source>
</evidence>
<dbReference type="SMART" id="SM00382">
    <property type="entry name" value="AAA"/>
    <property type="match status" value="2"/>
</dbReference>
<sequence>MANVSVGDLVALVRRFATELGDETVIEYIAAVALDAADVSELEEICEPYVEDHAKLVAELQVALSLTPVLRKCSGAQKQHITAAQQQLVCTASEALVDHTDEVSVENLNPTSRGAKSSKKRESRAMAKRCQDGPSPSYDLVEITAQVSRFHKELVEDEVTSSVSNVDIHGVTMSVSGITLLEDAHLKLCPGQRYGFVGRNGCGKSSLLHAMVSKRIPGYPAQCTTMLVAQEDVGDDRTPVDTVLCADVELASALKEEEVLLPCEDGTDEGATRALRNHALLLAREELRRAAAFESKSSGQRGREARKWLLAAEAKERDAALLCDSSDLDPDAGGQAVELLAETRERLRTLNVGQLMARAEVLLLGLGLSREDLSCSTSRLSGGWRMRVALAKALFAQPDVLLLDEPTNHLDWAAILWLEKYLQSHDMETVAMVVVSHDRTFLDNVCTMILRVHDKKLQLHSGNFSAFESAHQENQQHRAELAAKVAEKRAVVEKQVHSMEQRGRKTNNENLLKQVASRKNKMGLSGPGMTAYNRVGLERVDGHKWKASYGSGYLAAEAAMTTEVKDAEVKLRLKAGVPLGNDAPNLQCQGTVVGFTGSEPLVKPFDLDVRMTSRVGLLGVNGSGKTTLLRTLAKELTPLKGDVYQAPRVVLGFFNQNQADGLPLELTSLEVLRQRYPEVPESEARGHLGSFGMGGRQAVQPIRTLSGGEKCRVALAAITLRPPHLLLLDEPTNHLDLNTVEALGKALREYEGGVVVASHDRRLLKDVCTDFFAVQDRRLQKTTLEQFVKVVRAANEKS</sequence>
<dbReference type="InterPro" id="IPR027417">
    <property type="entry name" value="P-loop_NTPase"/>
</dbReference>
<keyword evidence="1" id="KW-0677">Repeat</keyword>